<dbReference type="OrthoDB" id="40334at2759"/>
<dbReference type="Proteomes" id="UP000657918">
    <property type="component" value="Unassembled WGS sequence"/>
</dbReference>
<sequence length="291" mass="31985">MALISPKSLPQVPPPTCLSSAKYGQFLPVTTTAFSPRRTPPTLITTRSAKKPSRLIMGASASSFSADIGDVLSDVSIFTSAGEPVMFKDLWDQNEGIAVVALLRHFGCPCWNIDHLAAIKHLAGDIFLTKDRKLFKASSVAIFPKVGDAYFSVPLYHLPFPMDCLYADPERKAYDVLGLYYGLGRTFFNPASAKVFSRFDALRNAVKNYTIEATPDDRSGVLQQACLVQSRVMYSLRSSSISEIKHPSMILKGGMFVFKGKQLLYSRKDEGTGDHAPLDDIFEICCKVPVA</sequence>
<name>A0A835JFG2_9ROSI</name>
<dbReference type="PANTHER" id="PTHR28630">
    <property type="match status" value="1"/>
</dbReference>
<proteinExistence type="predicted"/>
<reference evidence="1 2" key="1">
    <citation type="submission" date="2020-10" db="EMBL/GenBank/DDBJ databases">
        <title>Plant Genome Project.</title>
        <authorList>
            <person name="Zhang R.-G."/>
        </authorList>
    </citation>
    <scope>NUCLEOTIDE SEQUENCE [LARGE SCALE GENOMIC DNA]</scope>
    <source>
        <strain evidence="1">FAFU-HL-1</strain>
        <tissue evidence="1">Leaf</tissue>
    </source>
</reference>
<dbReference type="InterPro" id="IPR032801">
    <property type="entry name" value="PXL2A/B/C"/>
</dbReference>
<evidence type="ECO:0000313" key="2">
    <source>
        <dbReference type="Proteomes" id="UP000657918"/>
    </source>
</evidence>
<dbReference type="GO" id="GO:0009507">
    <property type="term" value="C:chloroplast"/>
    <property type="evidence" value="ECO:0007669"/>
    <property type="project" value="TreeGrafter"/>
</dbReference>
<dbReference type="Pfam" id="PF13911">
    <property type="entry name" value="AhpC-TSA_2"/>
    <property type="match status" value="1"/>
</dbReference>
<gene>
    <name evidence="1" type="ORF">SADUNF_Sadunf14G0003900</name>
</gene>
<comment type="caution">
    <text evidence="1">The sequence shown here is derived from an EMBL/GenBank/DDBJ whole genome shotgun (WGS) entry which is preliminary data.</text>
</comment>
<dbReference type="EMBL" id="JADGMS010000014">
    <property type="protein sequence ID" value="KAF9668441.1"/>
    <property type="molecule type" value="Genomic_DNA"/>
</dbReference>
<organism evidence="1 2">
    <name type="scientific">Salix dunnii</name>
    <dbReference type="NCBI Taxonomy" id="1413687"/>
    <lineage>
        <taxon>Eukaryota</taxon>
        <taxon>Viridiplantae</taxon>
        <taxon>Streptophyta</taxon>
        <taxon>Embryophyta</taxon>
        <taxon>Tracheophyta</taxon>
        <taxon>Spermatophyta</taxon>
        <taxon>Magnoliopsida</taxon>
        <taxon>eudicotyledons</taxon>
        <taxon>Gunneridae</taxon>
        <taxon>Pentapetalae</taxon>
        <taxon>rosids</taxon>
        <taxon>fabids</taxon>
        <taxon>Malpighiales</taxon>
        <taxon>Salicaceae</taxon>
        <taxon>Saliceae</taxon>
        <taxon>Salix</taxon>
    </lineage>
</organism>
<dbReference type="AlphaFoldDB" id="A0A835JFG2"/>
<accession>A0A835JFG2</accession>
<protein>
    <submittedName>
        <fullName evidence="1">Uncharacterized protein</fullName>
    </submittedName>
</protein>
<evidence type="ECO:0000313" key="1">
    <source>
        <dbReference type="EMBL" id="KAF9668441.1"/>
    </source>
</evidence>
<keyword evidence="2" id="KW-1185">Reference proteome</keyword>
<dbReference type="PANTHER" id="PTHR28630:SF23">
    <property type="entry name" value="THIOREDOXIN SUPERFAMILY PROTEIN"/>
    <property type="match status" value="1"/>
</dbReference>